<dbReference type="EMBL" id="WHVL01000008">
    <property type="protein sequence ID" value="MCB8890660.1"/>
    <property type="molecule type" value="Genomic_DNA"/>
</dbReference>
<keyword evidence="7 9" id="KW-0472">Membrane</keyword>
<dbReference type="RefSeq" id="WP_227391323.1">
    <property type="nucleotide sequence ID" value="NZ_JBHSCJ010000005.1"/>
</dbReference>
<keyword evidence="3" id="KW-1003">Cell membrane</keyword>
<feature type="domain" description="Tripartite ATP-independent periplasmic transporters DctQ component" evidence="10">
    <location>
        <begin position="33"/>
        <end position="158"/>
    </location>
</feature>
<evidence type="ECO:0000313" key="11">
    <source>
        <dbReference type="EMBL" id="MCB8890660.1"/>
    </source>
</evidence>
<evidence type="ECO:0000256" key="6">
    <source>
        <dbReference type="ARBA" id="ARBA00022989"/>
    </source>
</evidence>
<evidence type="ECO:0000256" key="8">
    <source>
        <dbReference type="ARBA" id="ARBA00038436"/>
    </source>
</evidence>
<dbReference type="InterPro" id="IPR007387">
    <property type="entry name" value="TRAP_DctQ"/>
</dbReference>
<keyword evidence="12" id="KW-1185">Reference proteome</keyword>
<name>A0ABS8DYB8_9GAMM</name>
<evidence type="ECO:0000256" key="2">
    <source>
        <dbReference type="ARBA" id="ARBA00022448"/>
    </source>
</evidence>
<keyword evidence="6 9" id="KW-1133">Transmembrane helix</keyword>
<feature type="transmembrane region" description="Helical" evidence="9">
    <location>
        <begin position="20"/>
        <end position="40"/>
    </location>
</feature>
<dbReference type="Proteomes" id="UP001319882">
    <property type="component" value="Unassembled WGS sequence"/>
</dbReference>
<keyword evidence="5 9" id="KW-0812">Transmembrane</keyword>
<dbReference type="PANTHER" id="PTHR35011">
    <property type="entry name" value="2,3-DIKETO-L-GULONATE TRAP TRANSPORTER SMALL PERMEASE PROTEIN YIAM"/>
    <property type="match status" value="1"/>
</dbReference>
<evidence type="ECO:0000256" key="9">
    <source>
        <dbReference type="RuleBase" id="RU369079"/>
    </source>
</evidence>
<evidence type="ECO:0000313" key="12">
    <source>
        <dbReference type="Proteomes" id="UP001319882"/>
    </source>
</evidence>
<dbReference type="PANTHER" id="PTHR35011:SF10">
    <property type="entry name" value="TRAP TRANSPORTER SMALL PERMEASE PROTEIN"/>
    <property type="match status" value="1"/>
</dbReference>
<reference evidence="11 12" key="1">
    <citation type="journal article" date="2021" name="Sci. Rep.">
        <title>Genome analysis of a halophilic bacterium Halomonas malpeensis YU-PRIM-29(T) reveals its exopolysaccharide and pigment producing capabilities.</title>
        <authorList>
            <person name="Athmika"/>
            <person name="Ghate S.D."/>
            <person name="Arun A.B."/>
            <person name="Rao S.S."/>
            <person name="Kumar S.T.A."/>
            <person name="Kandiyil M.K."/>
            <person name="Saptami K."/>
            <person name="Rekha P.D."/>
        </authorList>
    </citation>
    <scope>NUCLEOTIDE SEQUENCE [LARGE SCALE GENOMIC DNA]</scope>
    <source>
        <strain evidence="12">prim 29</strain>
    </source>
</reference>
<accession>A0ABS8DYB8</accession>
<comment type="function">
    <text evidence="9">Part of the tripartite ATP-independent periplasmic (TRAP) transport system.</text>
</comment>
<comment type="subcellular location">
    <subcellularLocation>
        <location evidence="1 9">Cell inner membrane</location>
        <topology evidence="1 9">Multi-pass membrane protein</topology>
    </subcellularLocation>
</comment>
<feature type="transmembrane region" description="Helical" evidence="9">
    <location>
        <begin position="60"/>
        <end position="83"/>
    </location>
</feature>
<evidence type="ECO:0000256" key="7">
    <source>
        <dbReference type="ARBA" id="ARBA00023136"/>
    </source>
</evidence>
<gene>
    <name evidence="11" type="ORF">GEV37_16220</name>
</gene>
<evidence type="ECO:0000256" key="5">
    <source>
        <dbReference type="ARBA" id="ARBA00022692"/>
    </source>
</evidence>
<evidence type="ECO:0000256" key="4">
    <source>
        <dbReference type="ARBA" id="ARBA00022519"/>
    </source>
</evidence>
<dbReference type="InterPro" id="IPR055348">
    <property type="entry name" value="DctQ"/>
</dbReference>
<evidence type="ECO:0000259" key="10">
    <source>
        <dbReference type="Pfam" id="PF04290"/>
    </source>
</evidence>
<keyword evidence="2 9" id="KW-0813">Transport</keyword>
<keyword evidence="4 9" id="KW-0997">Cell inner membrane</keyword>
<feature type="transmembrane region" description="Helical" evidence="9">
    <location>
        <begin position="136"/>
        <end position="163"/>
    </location>
</feature>
<dbReference type="Pfam" id="PF04290">
    <property type="entry name" value="DctQ"/>
    <property type="match status" value="1"/>
</dbReference>
<organism evidence="11 12">
    <name type="scientific">Vreelandella malpeensis</name>
    <dbReference type="NCBI Taxonomy" id="1172368"/>
    <lineage>
        <taxon>Bacteria</taxon>
        <taxon>Pseudomonadati</taxon>
        <taxon>Pseudomonadota</taxon>
        <taxon>Gammaproteobacteria</taxon>
        <taxon>Oceanospirillales</taxon>
        <taxon>Halomonadaceae</taxon>
        <taxon>Vreelandella</taxon>
    </lineage>
</organism>
<evidence type="ECO:0000256" key="1">
    <source>
        <dbReference type="ARBA" id="ARBA00004429"/>
    </source>
</evidence>
<protein>
    <recommendedName>
        <fullName evidence="9">TRAP transporter small permease protein</fullName>
    </recommendedName>
</protein>
<evidence type="ECO:0000256" key="3">
    <source>
        <dbReference type="ARBA" id="ARBA00022475"/>
    </source>
</evidence>
<comment type="subunit">
    <text evidence="9">The complex comprises the extracytoplasmic solute receptor protein and the two transmembrane proteins.</text>
</comment>
<sequence>MPDITGNRALLTWRKLMKGFGEAASWIYFFIGIAVAYEIVSRYLFNSPTHWVEEMSRVGIVWATFGLLAPCLNQRQMIAITLLRNNASPRVGFSMDLLQLVAMFAVGVIVGWFAFAQMMQSIEMGRSTATTLALPYWVFHLALVVGFSLFALQAAIETVWLCLSGERLFDAEDSGEMH</sequence>
<proteinExistence type="inferred from homology"/>
<feature type="transmembrane region" description="Helical" evidence="9">
    <location>
        <begin position="95"/>
        <end position="116"/>
    </location>
</feature>
<comment type="caution">
    <text evidence="11">The sequence shown here is derived from an EMBL/GenBank/DDBJ whole genome shotgun (WGS) entry which is preliminary data.</text>
</comment>
<comment type="similarity">
    <text evidence="8 9">Belongs to the TRAP transporter small permease family.</text>
</comment>